<keyword evidence="4" id="KW-1185">Reference proteome</keyword>
<comment type="similarity">
    <text evidence="1 2">Belongs to the enoyl-CoA hydratase/isomerase family.</text>
</comment>
<dbReference type="Pfam" id="PF00378">
    <property type="entry name" value="ECH_1"/>
    <property type="match status" value="1"/>
</dbReference>
<accession>A0ABS4SCN4</accession>
<dbReference type="SUPFAM" id="SSF52096">
    <property type="entry name" value="ClpP/crotonase"/>
    <property type="match status" value="1"/>
</dbReference>
<dbReference type="PANTHER" id="PTHR43459">
    <property type="entry name" value="ENOYL-COA HYDRATASE"/>
    <property type="match status" value="1"/>
</dbReference>
<protein>
    <submittedName>
        <fullName evidence="3">2-(1,2-epoxy-1,2-dihydrophenyl)acetyl-CoA isomerase</fullName>
        <ecNumber evidence="3">5.3.3.18</ecNumber>
    </submittedName>
</protein>
<dbReference type="Proteomes" id="UP001519294">
    <property type="component" value="Unassembled WGS sequence"/>
</dbReference>
<proteinExistence type="inferred from homology"/>
<dbReference type="EMBL" id="JAGIKX010000032">
    <property type="protein sequence ID" value="MBP2258664.1"/>
    <property type="molecule type" value="Genomic_DNA"/>
</dbReference>
<comment type="caution">
    <text evidence="3">The sequence shown here is derived from an EMBL/GenBank/DDBJ whole genome shotgun (WGS) entry which is preliminary data.</text>
</comment>
<evidence type="ECO:0000313" key="4">
    <source>
        <dbReference type="Proteomes" id="UP001519294"/>
    </source>
</evidence>
<evidence type="ECO:0000256" key="2">
    <source>
        <dbReference type="RuleBase" id="RU003707"/>
    </source>
</evidence>
<gene>
    <name evidence="3" type="ORF">J2Z81_002648</name>
</gene>
<dbReference type="InterPro" id="IPR018376">
    <property type="entry name" value="Enoyl-CoA_hyd/isom_CS"/>
</dbReference>
<name>A0ABS4SCN4_9BACI</name>
<sequence>MGKESTDHLLINVEDGIMQLTLNRPNSLNAFSPEMIIGLKEAIKKAGSDESIRVVTLSGAGRSFTAGGDVKTMGTVGALETYEHIGELNELILSIKNLEKPIIACVHGFAAGAGFNLALACDIILAAEESKFAMSFSQVGLVSDGGGSYFLPKLIGPYLAKELLFSAEPISADRAHTLGIINHVYPVHAFERECTALAVRIANGPSTTFGFIKKLVDQSLTSNLETILEQERITQATLVSTEDHKEGVQAFKEKRKPNFRNTN</sequence>
<dbReference type="InterPro" id="IPR029045">
    <property type="entry name" value="ClpP/crotonase-like_dom_sf"/>
</dbReference>
<dbReference type="Gene3D" id="1.10.12.10">
    <property type="entry name" value="Lyase 2-enoyl-coa Hydratase, Chain A, domain 2"/>
    <property type="match status" value="1"/>
</dbReference>
<dbReference type="CDD" id="cd06558">
    <property type="entry name" value="crotonase-like"/>
    <property type="match status" value="1"/>
</dbReference>
<dbReference type="Gene3D" id="3.90.226.10">
    <property type="entry name" value="2-enoyl-CoA Hydratase, Chain A, domain 1"/>
    <property type="match status" value="1"/>
</dbReference>
<keyword evidence="3" id="KW-0413">Isomerase</keyword>
<dbReference type="RefSeq" id="WP_029270273.1">
    <property type="nucleotide sequence ID" value="NZ_JAGIKX010000032.1"/>
</dbReference>
<dbReference type="PROSITE" id="PS00166">
    <property type="entry name" value="ENOYL_COA_HYDRATASE"/>
    <property type="match status" value="1"/>
</dbReference>
<organism evidence="3 4">
    <name type="scientific">Virgibacillus alimentarius</name>
    <dbReference type="NCBI Taxonomy" id="698769"/>
    <lineage>
        <taxon>Bacteria</taxon>
        <taxon>Bacillati</taxon>
        <taxon>Bacillota</taxon>
        <taxon>Bacilli</taxon>
        <taxon>Bacillales</taxon>
        <taxon>Bacillaceae</taxon>
        <taxon>Virgibacillus</taxon>
    </lineage>
</organism>
<dbReference type="GO" id="GO:0016853">
    <property type="term" value="F:isomerase activity"/>
    <property type="evidence" value="ECO:0007669"/>
    <property type="project" value="UniProtKB-KW"/>
</dbReference>
<dbReference type="PANTHER" id="PTHR43459:SF1">
    <property type="entry name" value="EG:BACN32G11.4 PROTEIN"/>
    <property type="match status" value="1"/>
</dbReference>
<reference evidence="3 4" key="1">
    <citation type="submission" date="2021-03" db="EMBL/GenBank/DDBJ databases">
        <title>Genomic Encyclopedia of Type Strains, Phase IV (KMG-IV): sequencing the most valuable type-strain genomes for metagenomic binning, comparative biology and taxonomic classification.</title>
        <authorList>
            <person name="Goeker M."/>
        </authorList>
    </citation>
    <scope>NUCLEOTIDE SEQUENCE [LARGE SCALE GENOMIC DNA]</scope>
    <source>
        <strain evidence="3 4">DSM 25790</strain>
    </source>
</reference>
<dbReference type="InterPro" id="IPR014748">
    <property type="entry name" value="Enoyl-CoA_hydra_C"/>
</dbReference>
<dbReference type="InterPro" id="IPR001753">
    <property type="entry name" value="Enoyl-CoA_hydra/iso"/>
</dbReference>
<evidence type="ECO:0000313" key="3">
    <source>
        <dbReference type="EMBL" id="MBP2258664.1"/>
    </source>
</evidence>
<dbReference type="EC" id="5.3.3.18" evidence="3"/>
<evidence type="ECO:0000256" key="1">
    <source>
        <dbReference type="ARBA" id="ARBA00005254"/>
    </source>
</evidence>